<keyword evidence="5" id="KW-0249">Electron transport</keyword>
<keyword evidence="9" id="KW-0732">Signal</keyword>
<feature type="binding site" evidence="8">
    <location>
        <position position="98"/>
    </location>
    <ligand>
        <name>Cu cation</name>
        <dbReference type="ChEBI" id="CHEBI:23378"/>
    </ligand>
</feature>
<dbReference type="SUPFAM" id="SSF49503">
    <property type="entry name" value="Cupredoxins"/>
    <property type="match status" value="1"/>
</dbReference>
<dbReference type="InterPro" id="IPR012745">
    <property type="entry name" value="Pseudoazurin"/>
</dbReference>
<dbReference type="PRINTS" id="PR00156">
    <property type="entry name" value="COPPERBLUE"/>
</dbReference>
<dbReference type="EMBL" id="RFLX01000021">
    <property type="protein sequence ID" value="RMI19296.1"/>
    <property type="molecule type" value="Genomic_DNA"/>
</dbReference>
<evidence type="ECO:0000256" key="1">
    <source>
        <dbReference type="ARBA" id="ARBA00004418"/>
    </source>
</evidence>
<keyword evidence="13" id="KW-1185">Reference proteome</keyword>
<feature type="signal peptide" evidence="9">
    <location>
        <begin position="1"/>
        <end position="17"/>
    </location>
</feature>
<feature type="binding site" evidence="8">
    <location>
        <position position="57"/>
    </location>
    <ligand>
        <name>Cu cation</name>
        <dbReference type="ChEBI" id="CHEBI:23378"/>
    </ligand>
</feature>
<keyword evidence="6 8" id="KW-0186">Copper</keyword>
<dbReference type="Proteomes" id="UP000278036">
    <property type="component" value="Unassembled WGS sequence"/>
</dbReference>
<evidence type="ECO:0000256" key="9">
    <source>
        <dbReference type="SAM" id="SignalP"/>
    </source>
</evidence>
<comment type="subcellular location">
    <subcellularLocation>
        <location evidence="1">Periplasm</location>
    </subcellularLocation>
</comment>
<dbReference type="Proteomes" id="UP000274097">
    <property type="component" value="Unassembled WGS sequence"/>
</dbReference>
<feature type="binding site" evidence="8">
    <location>
        <position position="95"/>
    </location>
    <ligand>
        <name>Cu cation</name>
        <dbReference type="ChEBI" id="CHEBI:23378"/>
    </ligand>
</feature>
<feature type="domain" description="Blue (type 1) copper" evidence="10">
    <location>
        <begin position="24"/>
        <end position="109"/>
    </location>
</feature>
<evidence type="ECO:0000313" key="13">
    <source>
        <dbReference type="Proteomes" id="UP000274097"/>
    </source>
</evidence>
<dbReference type="GO" id="GO:0005507">
    <property type="term" value="F:copper ion binding"/>
    <property type="evidence" value="ECO:0007669"/>
    <property type="project" value="UniProtKB-UniRule"/>
</dbReference>
<accession>A0A3A9JEG3</accession>
<dbReference type="InterPro" id="IPR000923">
    <property type="entry name" value="BlueCu_1"/>
</dbReference>
<dbReference type="NCBIfam" id="TIGR02375">
    <property type="entry name" value="pseudoazurin"/>
    <property type="match status" value="1"/>
</dbReference>
<evidence type="ECO:0000256" key="8">
    <source>
        <dbReference type="PIRSR" id="PIRSR602386-1"/>
    </source>
</evidence>
<evidence type="ECO:0000256" key="2">
    <source>
        <dbReference type="ARBA" id="ARBA00022448"/>
    </source>
</evidence>
<evidence type="ECO:0000256" key="7">
    <source>
        <dbReference type="NCBIfam" id="TIGR02375"/>
    </source>
</evidence>
<dbReference type="GO" id="GO:0009055">
    <property type="term" value="F:electron transfer activity"/>
    <property type="evidence" value="ECO:0007669"/>
    <property type="project" value="InterPro"/>
</dbReference>
<protein>
    <recommendedName>
        <fullName evidence="7">Pseudoazurin</fullName>
    </recommendedName>
</protein>
<evidence type="ECO:0000313" key="12">
    <source>
        <dbReference type="EMBL" id="RMI19296.1"/>
    </source>
</evidence>
<sequence>MRLLLLPLLFLATAAHAEVHEVRMLNRNETGGMVYEPDYLRLRPGDRVKFIATHVTHNAATIPAMLPDGAAPFKGRINEEIEVTFDTPGFYGIQCIPHYAMGMVMLVQVGDKPADAATIPETLPARVRQRFGEIIARARPSDAR</sequence>
<evidence type="ECO:0000256" key="4">
    <source>
        <dbReference type="ARBA" id="ARBA00022764"/>
    </source>
</evidence>
<keyword evidence="4" id="KW-0574">Periplasm</keyword>
<evidence type="ECO:0000313" key="14">
    <source>
        <dbReference type="Proteomes" id="UP000278036"/>
    </source>
</evidence>
<dbReference type="GO" id="GO:0042597">
    <property type="term" value="C:periplasmic space"/>
    <property type="evidence" value="ECO:0007669"/>
    <property type="project" value="UniProtKB-SubCell"/>
</dbReference>
<reference evidence="11 14" key="1">
    <citation type="submission" date="2018-09" db="EMBL/GenBank/DDBJ databases">
        <title>Roseomonas sp. nov., isolated from feces of Tibetan antelopes in the Qinghai-Tibet plateau, China.</title>
        <authorList>
            <person name="Tian Z."/>
        </authorList>
    </citation>
    <scope>NUCLEOTIDE SEQUENCE [LARGE SCALE GENOMIC DNA]</scope>
    <source>
        <strain evidence="12 13">Z23</strain>
        <strain evidence="11 14">Z24</strain>
    </source>
</reference>
<feature type="binding site" evidence="8">
    <location>
        <position position="103"/>
    </location>
    <ligand>
        <name>Cu cation</name>
        <dbReference type="ChEBI" id="CHEBI:23378"/>
    </ligand>
</feature>
<dbReference type="OrthoDB" id="7510199at2"/>
<keyword evidence="2" id="KW-0813">Transport</keyword>
<dbReference type="InParanoid" id="A0A3A9JEG3"/>
<keyword evidence="3 8" id="KW-0479">Metal-binding</keyword>
<dbReference type="PRINTS" id="PR00155">
    <property type="entry name" value="AMICYANIN"/>
</dbReference>
<dbReference type="AlphaFoldDB" id="A0A3A9JEG3"/>
<dbReference type="Gene3D" id="2.60.40.420">
    <property type="entry name" value="Cupredoxins - blue copper proteins"/>
    <property type="match status" value="1"/>
</dbReference>
<dbReference type="CDD" id="cd04218">
    <property type="entry name" value="Pseudoazurin"/>
    <property type="match status" value="1"/>
</dbReference>
<name>A0A3A9JEG3_9PROT</name>
<dbReference type="InterPro" id="IPR008972">
    <property type="entry name" value="Cupredoxin"/>
</dbReference>
<dbReference type="InterPro" id="IPR002386">
    <property type="entry name" value="Amicyanin/Pseudoazurin"/>
</dbReference>
<comment type="cofactor">
    <cofactor evidence="8">
        <name>Cu cation</name>
        <dbReference type="ChEBI" id="CHEBI:23378"/>
    </cofactor>
    <text evidence="8">Binds 1 copper ion per subunit.</text>
</comment>
<dbReference type="Pfam" id="PF00127">
    <property type="entry name" value="Copper-bind"/>
    <property type="match status" value="1"/>
</dbReference>
<evidence type="ECO:0000256" key="6">
    <source>
        <dbReference type="ARBA" id="ARBA00023008"/>
    </source>
</evidence>
<comment type="caution">
    <text evidence="11">The sequence shown here is derived from an EMBL/GenBank/DDBJ whole genome shotgun (WGS) entry which is preliminary data.</text>
</comment>
<feature type="chain" id="PRO_5017477283" description="Pseudoazurin" evidence="9">
    <location>
        <begin position="18"/>
        <end position="144"/>
    </location>
</feature>
<dbReference type="EMBL" id="RAQU01000037">
    <property type="protein sequence ID" value="RKK04630.1"/>
    <property type="molecule type" value="Genomic_DNA"/>
</dbReference>
<dbReference type="RefSeq" id="WP_120637860.1">
    <property type="nucleotide sequence ID" value="NZ_RAQU01000037.1"/>
</dbReference>
<evidence type="ECO:0000256" key="3">
    <source>
        <dbReference type="ARBA" id="ARBA00022723"/>
    </source>
</evidence>
<dbReference type="InterPro" id="IPR001235">
    <property type="entry name" value="Copper_blue_Plastocyanin"/>
</dbReference>
<proteinExistence type="predicted"/>
<organism evidence="11 14">
    <name type="scientific">Teichococcus wenyumeiae</name>
    <dbReference type="NCBI Taxonomy" id="2478470"/>
    <lineage>
        <taxon>Bacteria</taxon>
        <taxon>Pseudomonadati</taxon>
        <taxon>Pseudomonadota</taxon>
        <taxon>Alphaproteobacteria</taxon>
        <taxon>Acetobacterales</taxon>
        <taxon>Roseomonadaceae</taxon>
        <taxon>Roseomonas</taxon>
    </lineage>
</organism>
<gene>
    <name evidence="11" type="ORF">D6Z83_08305</name>
    <name evidence="12" type="ORF">EBE87_20720</name>
</gene>
<evidence type="ECO:0000313" key="11">
    <source>
        <dbReference type="EMBL" id="RKK04630.1"/>
    </source>
</evidence>
<evidence type="ECO:0000259" key="10">
    <source>
        <dbReference type="Pfam" id="PF00127"/>
    </source>
</evidence>
<evidence type="ECO:0000256" key="5">
    <source>
        <dbReference type="ARBA" id="ARBA00022982"/>
    </source>
</evidence>